<proteinExistence type="predicted"/>
<name>A0A383C8D1_9ZZZZ</name>
<evidence type="ECO:0000313" key="1">
    <source>
        <dbReference type="EMBL" id="SVE28462.1"/>
    </source>
</evidence>
<evidence type="ECO:0008006" key="2">
    <source>
        <dbReference type="Google" id="ProtNLM"/>
    </source>
</evidence>
<dbReference type="AlphaFoldDB" id="A0A383C8D1"/>
<sequence length="59" mass="6722">MNNIKISILGSDGYVCQIPRIKEGMKKLGHVLSDESPDLIYSNDPRGYEKALQIKRKYP</sequence>
<protein>
    <recommendedName>
        <fullName evidence="2">Glycosyltransferase subfamily 4-like N-terminal domain-containing protein</fullName>
    </recommendedName>
</protein>
<organism evidence="1">
    <name type="scientific">marine metagenome</name>
    <dbReference type="NCBI Taxonomy" id="408172"/>
    <lineage>
        <taxon>unclassified sequences</taxon>
        <taxon>metagenomes</taxon>
        <taxon>ecological metagenomes</taxon>
    </lineage>
</organism>
<dbReference type="EMBL" id="UINC01206711">
    <property type="protein sequence ID" value="SVE28462.1"/>
    <property type="molecule type" value="Genomic_DNA"/>
</dbReference>
<reference evidence="1" key="1">
    <citation type="submission" date="2018-05" db="EMBL/GenBank/DDBJ databases">
        <authorList>
            <person name="Lanie J.A."/>
            <person name="Ng W.-L."/>
            <person name="Kazmierczak K.M."/>
            <person name="Andrzejewski T.M."/>
            <person name="Davidsen T.M."/>
            <person name="Wayne K.J."/>
            <person name="Tettelin H."/>
            <person name="Glass J.I."/>
            <person name="Rusch D."/>
            <person name="Podicherti R."/>
            <person name="Tsui H.-C.T."/>
            <person name="Winkler M.E."/>
        </authorList>
    </citation>
    <scope>NUCLEOTIDE SEQUENCE</scope>
</reference>
<feature type="non-terminal residue" evidence="1">
    <location>
        <position position="59"/>
    </location>
</feature>
<accession>A0A383C8D1</accession>
<gene>
    <name evidence="1" type="ORF">METZ01_LOCUS481316</name>
</gene>